<organism evidence="2 3">
    <name type="scientific">Streptomyces lasalocidi</name>
    <name type="common">Streptomyces lasaliensis</name>
    <dbReference type="NCBI Taxonomy" id="324833"/>
    <lineage>
        <taxon>Bacteria</taxon>
        <taxon>Bacillati</taxon>
        <taxon>Actinomycetota</taxon>
        <taxon>Actinomycetes</taxon>
        <taxon>Kitasatosporales</taxon>
        <taxon>Streptomycetaceae</taxon>
        <taxon>Streptomyces</taxon>
    </lineage>
</organism>
<dbReference type="AlphaFoldDB" id="A0A4U5WKM2"/>
<protein>
    <submittedName>
        <fullName evidence="2">Uncharacterized protein</fullName>
    </submittedName>
</protein>
<dbReference type="Proteomes" id="UP000305929">
    <property type="component" value="Unassembled WGS sequence"/>
</dbReference>
<sequence>MTRPEPMHVLPPCVWTDDERDLMRLGHVSRERGGRARTHGPAGRPFGPDPGRASGRRSGRTRSRRRNLLQPLAIEP</sequence>
<reference evidence="2 3" key="1">
    <citation type="submission" date="2019-04" db="EMBL/GenBank/DDBJ databases">
        <title>Streptomyces lasaliensis sp. nov., an Actinomycete isolated from soil which produces the polyether antibiotic lasalocid.</title>
        <authorList>
            <person name="Erwin G."/>
            <person name="Haber C."/>
        </authorList>
    </citation>
    <scope>NUCLEOTIDE SEQUENCE [LARGE SCALE GENOMIC DNA]</scope>
    <source>
        <strain evidence="2 3">X-537</strain>
    </source>
</reference>
<evidence type="ECO:0000256" key="1">
    <source>
        <dbReference type="SAM" id="MobiDB-lite"/>
    </source>
</evidence>
<dbReference type="EMBL" id="SZNQ01000001">
    <property type="protein sequence ID" value="TKT02569.1"/>
    <property type="molecule type" value="Genomic_DNA"/>
</dbReference>
<evidence type="ECO:0000313" key="3">
    <source>
        <dbReference type="Proteomes" id="UP000305929"/>
    </source>
</evidence>
<name>A0A4U5WKM2_STRLS</name>
<evidence type="ECO:0000313" key="2">
    <source>
        <dbReference type="EMBL" id="TKT02569.1"/>
    </source>
</evidence>
<feature type="compositionally biased region" description="Basic residues" evidence="1">
    <location>
        <begin position="54"/>
        <end position="67"/>
    </location>
</feature>
<comment type="caution">
    <text evidence="2">The sequence shown here is derived from an EMBL/GenBank/DDBJ whole genome shotgun (WGS) entry which is preliminary data.</text>
</comment>
<gene>
    <name evidence="2" type="ORF">E4U91_22435</name>
</gene>
<proteinExistence type="predicted"/>
<accession>A0A4U5WKM2</accession>
<feature type="region of interest" description="Disordered" evidence="1">
    <location>
        <begin position="28"/>
        <end position="76"/>
    </location>
</feature>
<keyword evidence="3" id="KW-1185">Reference proteome</keyword>
<dbReference type="OrthoDB" id="3384902at2"/>